<dbReference type="InterPro" id="IPR050194">
    <property type="entry name" value="Glycosyltransferase_grp1"/>
</dbReference>
<dbReference type="Gene3D" id="3.40.50.2000">
    <property type="entry name" value="Glycogen Phosphorylase B"/>
    <property type="match status" value="2"/>
</dbReference>
<reference evidence="1 2" key="1">
    <citation type="submission" date="2024-06" db="EMBL/GenBank/DDBJ databases">
        <authorList>
            <person name="Li F."/>
        </authorList>
    </citation>
    <scope>NUCLEOTIDE SEQUENCE [LARGE SCALE GENOMIC DNA]</scope>
    <source>
        <strain evidence="1 2">GXAS 311</strain>
    </source>
</reference>
<dbReference type="SUPFAM" id="SSF53756">
    <property type="entry name" value="UDP-Glycosyltransferase/glycogen phosphorylase"/>
    <property type="match status" value="1"/>
</dbReference>
<dbReference type="GO" id="GO:0016757">
    <property type="term" value="F:glycosyltransferase activity"/>
    <property type="evidence" value="ECO:0007669"/>
    <property type="project" value="UniProtKB-KW"/>
</dbReference>
<proteinExistence type="predicted"/>
<organism evidence="1 2">
    <name type="scientific">Aliikangiella maris</name>
    <dbReference type="NCBI Taxonomy" id="3162458"/>
    <lineage>
        <taxon>Bacteria</taxon>
        <taxon>Pseudomonadati</taxon>
        <taxon>Pseudomonadota</taxon>
        <taxon>Gammaproteobacteria</taxon>
        <taxon>Oceanospirillales</taxon>
        <taxon>Pleioneaceae</taxon>
        <taxon>Aliikangiella</taxon>
    </lineage>
</organism>
<dbReference type="Proteomes" id="UP001548189">
    <property type="component" value="Unassembled WGS sequence"/>
</dbReference>
<name>A0ABV2BXV1_9GAMM</name>
<evidence type="ECO:0000313" key="1">
    <source>
        <dbReference type="EMBL" id="MET1256760.1"/>
    </source>
</evidence>
<dbReference type="EC" id="2.4.-.-" evidence="1"/>
<dbReference type="PANTHER" id="PTHR45947">
    <property type="entry name" value="SULFOQUINOVOSYL TRANSFERASE SQD2"/>
    <property type="match status" value="1"/>
</dbReference>
<accession>A0ABV2BXV1</accession>
<keyword evidence="2" id="KW-1185">Reference proteome</keyword>
<gene>
    <name evidence="1" type="ORF">ABVT43_16580</name>
</gene>
<dbReference type="InterPro" id="IPR028098">
    <property type="entry name" value="Glyco_trans_4-like_N"/>
</dbReference>
<dbReference type="PANTHER" id="PTHR45947:SF3">
    <property type="entry name" value="SULFOQUINOVOSYL TRANSFERASE SQD2"/>
    <property type="match status" value="1"/>
</dbReference>
<dbReference type="InterPro" id="IPR001296">
    <property type="entry name" value="Glyco_trans_1"/>
</dbReference>
<keyword evidence="1" id="KW-0328">Glycosyltransferase</keyword>
<sequence length="399" mass="45038">MSNTSESSYTGVNSILHVLESGFPAVGGAEKQVATLSHYLNTKGIACTVVGPMVDMDFSSDKEFDSLGEIKIRRIKYPKIPLLGSVFLLLKLIFYIVLNRKKYDAIHIHIANNMAAITCLVAAFLNKTTVVKFTGWQEIENGVLNRNIQSVRIRFLRWCLYKANFYHAISSTIEEKLNDNHFAKDKIVRLPNAVDTERFVHVSASVEQLKDQYNLHNKLIGVYVGRFEKVKAVDSLIDAWKQHFGNREDVCLLLLGNGVLENELRALVKKYGLEKSILFIGFKKDVENYLALADFGVLPSEHEGLSNTLLEYFSASLPVIGSRVSGTEDIVTHQKTGWLFEPRNIPELVDRLKQVDELEREKLHQMGDDALAWINQYAGLDSVCSRLVKLYKNKAGETV</sequence>
<dbReference type="Pfam" id="PF13439">
    <property type="entry name" value="Glyco_transf_4"/>
    <property type="match status" value="1"/>
</dbReference>
<dbReference type="Pfam" id="PF00534">
    <property type="entry name" value="Glycos_transf_1"/>
    <property type="match status" value="1"/>
</dbReference>
<comment type="caution">
    <text evidence="1">The sequence shown here is derived from an EMBL/GenBank/DDBJ whole genome shotgun (WGS) entry which is preliminary data.</text>
</comment>
<dbReference type="CDD" id="cd03811">
    <property type="entry name" value="GT4_GT28_WabH-like"/>
    <property type="match status" value="1"/>
</dbReference>
<evidence type="ECO:0000313" key="2">
    <source>
        <dbReference type="Proteomes" id="UP001548189"/>
    </source>
</evidence>
<protein>
    <submittedName>
        <fullName evidence="1">Glycosyltransferase</fullName>
        <ecNumber evidence="1">2.4.-.-</ecNumber>
    </submittedName>
</protein>
<dbReference type="EMBL" id="JBEVCJ010000026">
    <property type="protein sequence ID" value="MET1256760.1"/>
    <property type="molecule type" value="Genomic_DNA"/>
</dbReference>
<keyword evidence="1" id="KW-0808">Transferase</keyword>